<dbReference type="AlphaFoldDB" id="A0A2V2ZQJ1"/>
<organism evidence="9 10">
    <name type="scientific">Cytobacillus oceanisediminis</name>
    <dbReference type="NCBI Taxonomy" id="665099"/>
    <lineage>
        <taxon>Bacteria</taxon>
        <taxon>Bacillati</taxon>
        <taxon>Bacillota</taxon>
        <taxon>Bacilli</taxon>
        <taxon>Bacillales</taxon>
        <taxon>Bacillaceae</taxon>
        <taxon>Cytobacillus</taxon>
    </lineage>
</organism>
<dbReference type="GO" id="GO:0008409">
    <property type="term" value="F:5'-3' exonuclease activity"/>
    <property type="evidence" value="ECO:0007669"/>
    <property type="project" value="InterPro"/>
</dbReference>
<gene>
    <name evidence="9" type="ORF">DFO73_110192</name>
</gene>
<protein>
    <recommendedName>
        <fullName evidence="2">Single-stranded-DNA-specific exonuclease RecJ</fullName>
    </recommendedName>
</protein>
<evidence type="ECO:0000259" key="8">
    <source>
        <dbReference type="Pfam" id="PF17768"/>
    </source>
</evidence>
<evidence type="ECO:0000256" key="3">
    <source>
        <dbReference type="ARBA" id="ARBA00022722"/>
    </source>
</evidence>
<evidence type="ECO:0000256" key="4">
    <source>
        <dbReference type="ARBA" id="ARBA00022801"/>
    </source>
</evidence>
<dbReference type="InterPro" id="IPR051673">
    <property type="entry name" value="SSDNA_exonuclease_RecJ"/>
</dbReference>
<dbReference type="SUPFAM" id="SSF64182">
    <property type="entry name" value="DHH phosphoesterases"/>
    <property type="match status" value="1"/>
</dbReference>
<evidence type="ECO:0000256" key="2">
    <source>
        <dbReference type="ARBA" id="ARBA00019841"/>
    </source>
</evidence>
<dbReference type="InterPro" id="IPR041122">
    <property type="entry name" value="RecJ_OB"/>
</dbReference>
<dbReference type="InterPro" id="IPR001667">
    <property type="entry name" value="DDH_dom"/>
</dbReference>
<name>A0A2V2ZQJ1_9BACI</name>
<evidence type="ECO:0000313" key="10">
    <source>
        <dbReference type="Proteomes" id="UP000247150"/>
    </source>
</evidence>
<dbReference type="Proteomes" id="UP000247150">
    <property type="component" value="Unassembled WGS sequence"/>
</dbReference>
<evidence type="ECO:0000259" key="7">
    <source>
        <dbReference type="Pfam" id="PF02272"/>
    </source>
</evidence>
<accession>A0A2V2ZQJ1</accession>
<feature type="domain" description="RecJ OB" evidence="8">
    <location>
        <begin position="422"/>
        <end position="504"/>
    </location>
</feature>
<keyword evidence="4" id="KW-0378">Hydrolase</keyword>
<evidence type="ECO:0000259" key="6">
    <source>
        <dbReference type="Pfam" id="PF01368"/>
    </source>
</evidence>
<dbReference type="Gene3D" id="3.10.310.30">
    <property type="match status" value="1"/>
</dbReference>
<keyword evidence="3" id="KW-0540">Nuclease</keyword>
<feature type="domain" description="DDH" evidence="6">
    <location>
        <begin position="51"/>
        <end position="201"/>
    </location>
</feature>
<dbReference type="InterPro" id="IPR003156">
    <property type="entry name" value="DHHA1_dom"/>
</dbReference>
<dbReference type="GO" id="GO:0006281">
    <property type="term" value="P:DNA repair"/>
    <property type="evidence" value="ECO:0007669"/>
    <property type="project" value="InterPro"/>
</dbReference>
<comment type="similarity">
    <text evidence="1">Belongs to the RecJ family.</text>
</comment>
<feature type="domain" description="DHHA1" evidence="7">
    <location>
        <begin position="315"/>
        <end position="402"/>
    </location>
</feature>
<dbReference type="Pfam" id="PF01368">
    <property type="entry name" value="DHH"/>
    <property type="match status" value="1"/>
</dbReference>
<dbReference type="InterPro" id="IPR004610">
    <property type="entry name" value="RecJ"/>
</dbReference>
<comment type="caution">
    <text evidence="9">The sequence shown here is derived from an EMBL/GenBank/DDBJ whole genome shotgun (WGS) entry which is preliminary data.</text>
</comment>
<dbReference type="NCBIfam" id="TIGR00644">
    <property type="entry name" value="recJ"/>
    <property type="match status" value="1"/>
</dbReference>
<dbReference type="Pfam" id="PF17768">
    <property type="entry name" value="RecJ_OB"/>
    <property type="match status" value="1"/>
</dbReference>
<dbReference type="InterPro" id="IPR038763">
    <property type="entry name" value="DHH_sf"/>
</dbReference>
<dbReference type="GO" id="GO:0003676">
    <property type="term" value="F:nucleic acid binding"/>
    <property type="evidence" value="ECO:0007669"/>
    <property type="project" value="InterPro"/>
</dbReference>
<keyword evidence="5 9" id="KW-0269">Exonuclease</keyword>
<dbReference type="EMBL" id="QGTW01000010">
    <property type="protein sequence ID" value="PWW26618.1"/>
    <property type="molecule type" value="Genomic_DNA"/>
</dbReference>
<proteinExistence type="inferred from homology"/>
<sequence length="521" mass="58339">MQYLFLHGMENTEELYNIFSPSFDNLHDPFLLNDMKKAGNRILKGIHQQEKILVFGDYDCDGITSTSILYKYLKKNGVDVSYRLPLREEGYGISPYAITEAASIGVSLIITVDNGSSAHEAMGEAAKRGIDVIVTDHHEILGENPNCYAFINPKRHDNLYPFPELCGAGVAFKLVHALCLLKKQNWDTEVKEYIELATLGTIADLMPLKGENRIICKLGLRRMNVAPSIVFREIIRRLKVNQINSGTIGFQIAPIFNALGRIDDPNYAVAILTNNTVNPKDITNLFEFNQKRKQLTAEQFASCEKVISVNNLANNNIIIIYGNYHHGLIGILASKIAEKYHKPAIVISENGTGSCRSVNGTPFSIINTLNRCKNHLTRFGGHQAAAGFSIKPHAELLNNFIQNMQISAQHEGPLKPVKHFFAECSPQYFATSIYNDIHLLEPFGQGFSQPIFLSNSLMFTETQTFGKENSHGKLTLPSNECFYLFNRGGIVNKLRNQEIKLFYSSTTNDSDEFIVHGIKKA</sequence>
<evidence type="ECO:0000256" key="1">
    <source>
        <dbReference type="ARBA" id="ARBA00005915"/>
    </source>
</evidence>
<dbReference type="Pfam" id="PF02272">
    <property type="entry name" value="DHHA1"/>
    <property type="match status" value="1"/>
</dbReference>
<dbReference type="GO" id="GO:0006310">
    <property type="term" value="P:DNA recombination"/>
    <property type="evidence" value="ECO:0007669"/>
    <property type="project" value="InterPro"/>
</dbReference>
<evidence type="ECO:0000256" key="5">
    <source>
        <dbReference type="ARBA" id="ARBA00022839"/>
    </source>
</evidence>
<reference evidence="9 10" key="1">
    <citation type="submission" date="2018-05" db="EMBL/GenBank/DDBJ databases">
        <title>Freshwater and sediment microbial communities from various areas in North America, analyzing microbe dynamics in response to fracking.</title>
        <authorList>
            <person name="Lamendella R."/>
        </authorList>
    </citation>
    <scope>NUCLEOTIDE SEQUENCE [LARGE SCALE GENOMIC DNA]</scope>
    <source>
        <strain evidence="9 10">15_TX</strain>
    </source>
</reference>
<dbReference type="PANTHER" id="PTHR30255">
    <property type="entry name" value="SINGLE-STRANDED-DNA-SPECIFIC EXONUCLEASE RECJ"/>
    <property type="match status" value="1"/>
</dbReference>
<dbReference type="Gene3D" id="3.90.1640.30">
    <property type="match status" value="1"/>
</dbReference>
<evidence type="ECO:0000313" key="9">
    <source>
        <dbReference type="EMBL" id="PWW26618.1"/>
    </source>
</evidence>
<dbReference type="PANTHER" id="PTHR30255:SF2">
    <property type="entry name" value="SINGLE-STRANDED-DNA-SPECIFIC EXONUCLEASE RECJ"/>
    <property type="match status" value="1"/>
</dbReference>